<evidence type="ECO:0000313" key="3">
    <source>
        <dbReference type="Proteomes" id="UP001520654"/>
    </source>
</evidence>
<dbReference type="EMBL" id="JAINUL010000001">
    <property type="protein sequence ID" value="MCC0100476.1"/>
    <property type="molecule type" value="Genomic_DNA"/>
</dbReference>
<keyword evidence="3" id="KW-1185">Reference proteome</keyword>
<dbReference type="Proteomes" id="UP001520654">
    <property type="component" value="Unassembled WGS sequence"/>
</dbReference>
<reference evidence="2 3" key="1">
    <citation type="submission" date="2021-08" db="EMBL/GenBank/DDBJ databases">
        <title>Genomic Architecture of Streptomyces flavotricini NGL1 and Streptomyces erythrochromogenes HMS4 With Differential Plant Beneficial attributes and laccase production capabilities.</title>
        <authorList>
            <person name="Salwan R."/>
            <person name="Kaur R."/>
            <person name="Sharma V."/>
        </authorList>
    </citation>
    <scope>NUCLEOTIDE SEQUENCE [LARGE SCALE GENOMIC DNA]</scope>
    <source>
        <strain evidence="2 3">NGL1</strain>
    </source>
</reference>
<evidence type="ECO:0000313" key="2">
    <source>
        <dbReference type="EMBL" id="MCC0100476.1"/>
    </source>
</evidence>
<gene>
    <name evidence="2" type="ORF">K7B10_38055</name>
</gene>
<accession>A0ABS8EH58</accession>
<comment type="caution">
    <text evidence="2">The sequence shown here is derived from an EMBL/GenBank/DDBJ whole genome shotgun (WGS) entry which is preliminary data.</text>
</comment>
<protein>
    <submittedName>
        <fullName evidence="2">Uncharacterized protein</fullName>
    </submittedName>
</protein>
<proteinExistence type="predicted"/>
<feature type="compositionally biased region" description="Basic and acidic residues" evidence="1">
    <location>
        <begin position="297"/>
        <end position="314"/>
    </location>
</feature>
<dbReference type="RefSeq" id="WP_229344117.1">
    <property type="nucleotide sequence ID" value="NZ_JAINUL010000001.1"/>
</dbReference>
<organism evidence="2 3">
    <name type="scientific">Streptomyces flavotricini</name>
    <dbReference type="NCBI Taxonomy" id="66888"/>
    <lineage>
        <taxon>Bacteria</taxon>
        <taxon>Bacillati</taxon>
        <taxon>Actinomycetota</taxon>
        <taxon>Actinomycetes</taxon>
        <taxon>Kitasatosporales</taxon>
        <taxon>Streptomycetaceae</taxon>
        <taxon>Streptomyces</taxon>
    </lineage>
</organism>
<sequence>MPCLRPLLTVVHDEDDDRAFMDWALAAHAPAAGRITVHPAPTTAAPAALAHDLLRALGKHLPWAGSEEGTCWMRDARTAWRAVAAWVQALEIGHVLLTRAHLVTAAHLTRLFALAHLTGIRLTLVCHGPLAPAAAAAVELLRPARVYTLTAARRIVPAVPAGPVPDRFAWWEPAPFPPPANELCFPPPGHSPLPEEHLVAVARRLHSRIAHPQHAAALAAQVMTGRGLEHVISLPPSAFTAKAVPVWAAGLIEAGRRFRDLDGRAGSRRLFRLTGWDRIAVEEAALACGLGAGRPDGMPDSRHAPPRGAEDDRT</sequence>
<feature type="region of interest" description="Disordered" evidence="1">
    <location>
        <begin position="291"/>
        <end position="314"/>
    </location>
</feature>
<evidence type="ECO:0000256" key="1">
    <source>
        <dbReference type="SAM" id="MobiDB-lite"/>
    </source>
</evidence>
<name>A0ABS8EH58_9ACTN</name>